<name>A0ABT3X449_9BACL</name>
<feature type="transmembrane region" description="Helical" evidence="1">
    <location>
        <begin position="283"/>
        <end position="303"/>
    </location>
</feature>
<evidence type="ECO:0000313" key="4">
    <source>
        <dbReference type="Proteomes" id="UP001208017"/>
    </source>
</evidence>
<feature type="transmembrane region" description="Helical" evidence="1">
    <location>
        <begin position="202"/>
        <end position="219"/>
    </location>
</feature>
<feature type="transmembrane region" description="Helical" evidence="1">
    <location>
        <begin position="105"/>
        <end position="123"/>
    </location>
</feature>
<protein>
    <submittedName>
        <fullName evidence="3">DUF2157 domain-containing protein</fullName>
    </submittedName>
</protein>
<feature type="transmembrane region" description="Helical" evidence="1">
    <location>
        <begin position="364"/>
        <end position="382"/>
    </location>
</feature>
<feature type="transmembrane region" description="Helical" evidence="1">
    <location>
        <begin position="225"/>
        <end position="242"/>
    </location>
</feature>
<keyword evidence="1" id="KW-0472">Membrane</keyword>
<feature type="transmembrane region" description="Helical" evidence="1">
    <location>
        <begin position="388"/>
        <end position="407"/>
    </location>
</feature>
<organism evidence="3 4">
    <name type="scientific">Tumebacillus lacus</name>
    <dbReference type="NCBI Taxonomy" id="2995335"/>
    <lineage>
        <taxon>Bacteria</taxon>
        <taxon>Bacillati</taxon>
        <taxon>Bacillota</taxon>
        <taxon>Bacilli</taxon>
        <taxon>Bacillales</taxon>
        <taxon>Alicyclobacillaceae</taxon>
        <taxon>Tumebacillus</taxon>
    </lineage>
</organism>
<proteinExistence type="predicted"/>
<dbReference type="RefSeq" id="WP_267152470.1">
    <property type="nucleotide sequence ID" value="NZ_JAPMLT010000009.1"/>
</dbReference>
<gene>
    <name evidence="3" type="ORF">OS242_14840</name>
</gene>
<feature type="transmembrane region" description="Helical" evidence="1">
    <location>
        <begin position="178"/>
        <end position="195"/>
    </location>
</feature>
<dbReference type="EMBL" id="JAPMLT010000009">
    <property type="protein sequence ID" value="MCX7571226.1"/>
    <property type="molecule type" value="Genomic_DNA"/>
</dbReference>
<dbReference type="Proteomes" id="UP001208017">
    <property type="component" value="Unassembled WGS sequence"/>
</dbReference>
<keyword evidence="1" id="KW-0812">Transmembrane</keyword>
<dbReference type="InterPro" id="IPR018677">
    <property type="entry name" value="DUF2157"/>
</dbReference>
<evidence type="ECO:0000259" key="2">
    <source>
        <dbReference type="Pfam" id="PF09925"/>
    </source>
</evidence>
<feature type="domain" description="DUF2157" evidence="2">
    <location>
        <begin position="13"/>
        <end position="155"/>
    </location>
</feature>
<evidence type="ECO:0000256" key="1">
    <source>
        <dbReference type="SAM" id="Phobius"/>
    </source>
</evidence>
<evidence type="ECO:0000313" key="3">
    <source>
        <dbReference type="EMBL" id="MCX7571226.1"/>
    </source>
</evidence>
<accession>A0ABT3X449</accession>
<keyword evidence="4" id="KW-1185">Reference proteome</keyword>
<feature type="transmembrane region" description="Helical" evidence="1">
    <location>
        <begin position="337"/>
        <end position="352"/>
    </location>
</feature>
<keyword evidence="1" id="KW-1133">Transmembrane helix</keyword>
<comment type="caution">
    <text evidence="3">The sequence shown here is derived from an EMBL/GenBank/DDBJ whole genome shotgun (WGS) entry which is preliminary data.</text>
</comment>
<feature type="transmembrane region" description="Helical" evidence="1">
    <location>
        <begin position="48"/>
        <end position="69"/>
    </location>
</feature>
<feature type="transmembrane region" description="Helical" evidence="1">
    <location>
        <begin position="129"/>
        <end position="149"/>
    </location>
</feature>
<sequence>MSEKNSWLRQESQSWVTDGLISAEQRDQIVERYPAETESGTGSLVPKLLMGFAAGLVGIGLLLFVASNWAQMSNVVKVVLLNVVMLAAYAGSWQAYRRGRESSGAAFALLGSLTFGAAIFLIGQMYHLVAFNANALLTWAAVTLFVAYLTRSRLVFVAALSELLAYDLVNTWEYHNSGWIFLVVMLLAVPFLRGLQGRRQWVLTAYMVILTVGVIDLLARYEAAIIGVPAYALLLYFIGLLVRRRSEAEGIWLQLVGVRVSTLFVLADLVSQGELTDTISTRVVPGDLVATGVFAGLYVLTWGLQLKWKRPHGELLDGLYFVPVVLTAWYGGGGLPLLEGLLLAVAALFWILQGGAMNGERYRLNNGSVLFGLAVFGLYVAVASELLQGAAGFLVGGIVLFAVAFLLERNRRRAMKGGDGS</sequence>
<feature type="transmembrane region" description="Helical" evidence="1">
    <location>
        <begin position="75"/>
        <end position="93"/>
    </location>
</feature>
<dbReference type="Pfam" id="PF09925">
    <property type="entry name" value="DUF2157"/>
    <property type="match status" value="1"/>
</dbReference>
<reference evidence="3 4" key="1">
    <citation type="submission" date="2022-11" db="EMBL/GenBank/DDBJ databases">
        <title>Study of microbial diversity in lake waters.</title>
        <authorList>
            <person name="Zhang J."/>
        </authorList>
    </citation>
    <scope>NUCLEOTIDE SEQUENCE [LARGE SCALE GENOMIC DNA]</scope>
    <source>
        <strain evidence="3 4">DT12</strain>
    </source>
</reference>